<dbReference type="RefSeq" id="WP_321561001.1">
    <property type="nucleotide sequence ID" value="NZ_CP139558.1"/>
</dbReference>
<proteinExistence type="predicted"/>
<dbReference type="InterPro" id="IPR025624">
    <property type="entry name" value="PcfK"/>
</dbReference>
<evidence type="ECO:0000313" key="2">
    <source>
        <dbReference type="Proteomes" id="UP001324380"/>
    </source>
</evidence>
<dbReference type="EMBL" id="CP139558">
    <property type="protein sequence ID" value="WPU91835.1"/>
    <property type="molecule type" value="Genomic_DNA"/>
</dbReference>
<accession>A0ABZ0TJW5</accession>
<reference evidence="1 2" key="1">
    <citation type="submission" date="2023-11" db="EMBL/GenBank/DDBJ databases">
        <title>Analysis of the Genomes of Mucilaginibacter gossypii cycad 4 and M. sabulilitoris SNA2: microbes with the potential for plant growth promotion.</title>
        <authorList>
            <person name="Hirsch A.M."/>
            <person name="Humm E."/>
            <person name="Rubbi M."/>
            <person name="Del Vecchio G."/>
            <person name="Ha S.M."/>
            <person name="Pellegrini M."/>
            <person name="Gunsalus R.P."/>
        </authorList>
    </citation>
    <scope>NUCLEOTIDE SEQUENCE [LARGE SCALE GENOMIC DNA]</scope>
    <source>
        <strain evidence="1 2">SNA2</strain>
    </source>
</reference>
<dbReference type="Proteomes" id="UP001324380">
    <property type="component" value="Chromosome"/>
</dbReference>
<sequence length="123" mass="13459">MKASDSFKNIISDHLLNLAINDQVFAERLNLPTKNIDDCTTYILNQVQKSGQSGFADAEIYGMAVHYYDEDVIDVGKAVNARVVVNHHVEGPAKATSQPTSAAPIVKKSAIKKPVIENQVSMF</sequence>
<name>A0ABZ0TJW5_9SPHI</name>
<gene>
    <name evidence="1" type="ORF">SNE25_21185</name>
</gene>
<evidence type="ECO:0000313" key="1">
    <source>
        <dbReference type="EMBL" id="WPU91835.1"/>
    </source>
</evidence>
<keyword evidence="2" id="KW-1185">Reference proteome</keyword>
<organism evidence="1 2">
    <name type="scientific">Mucilaginibacter sabulilitoris</name>
    <dbReference type="NCBI Taxonomy" id="1173583"/>
    <lineage>
        <taxon>Bacteria</taxon>
        <taxon>Pseudomonadati</taxon>
        <taxon>Bacteroidota</taxon>
        <taxon>Sphingobacteriia</taxon>
        <taxon>Sphingobacteriales</taxon>
        <taxon>Sphingobacteriaceae</taxon>
        <taxon>Mucilaginibacter</taxon>
    </lineage>
</organism>
<dbReference type="Pfam" id="PF14058">
    <property type="entry name" value="PcfK"/>
    <property type="match status" value="1"/>
</dbReference>
<protein>
    <submittedName>
        <fullName evidence="1">PcfK-like family protein</fullName>
    </submittedName>
</protein>